<feature type="transmembrane region" description="Helical" evidence="1">
    <location>
        <begin position="12"/>
        <end position="35"/>
    </location>
</feature>
<organism evidence="3 6">
    <name type="scientific">Oenococcus sicerae</name>
    <dbReference type="NCBI Taxonomy" id="2203724"/>
    <lineage>
        <taxon>Bacteria</taxon>
        <taxon>Bacillati</taxon>
        <taxon>Bacillota</taxon>
        <taxon>Bacilli</taxon>
        <taxon>Lactobacillales</taxon>
        <taxon>Lactobacillaceae</taxon>
        <taxon>Oenococcus</taxon>
    </lineage>
</organism>
<feature type="transmembrane region" description="Helical" evidence="1">
    <location>
        <begin position="55"/>
        <end position="82"/>
    </location>
</feature>
<evidence type="ECO:0000313" key="6">
    <source>
        <dbReference type="Proteomes" id="UP001167919"/>
    </source>
</evidence>
<evidence type="ECO:0000313" key="4">
    <source>
        <dbReference type="EMBL" id="QAS69911.1"/>
    </source>
</evidence>
<dbReference type="EMBL" id="CP029684">
    <property type="protein sequence ID" value="QAS69911.1"/>
    <property type="molecule type" value="Genomic_DNA"/>
</dbReference>
<feature type="transmembrane region" description="Helical" evidence="1">
    <location>
        <begin position="89"/>
        <end position="109"/>
    </location>
</feature>
<dbReference type="RefSeq" id="WP_128686385.1">
    <property type="nucleotide sequence ID" value="NZ_CP029684.2"/>
</dbReference>
<evidence type="ECO:0000256" key="1">
    <source>
        <dbReference type="SAM" id="Phobius"/>
    </source>
</evidence>
<feature type="domain" description="Phosphatidic acid phosphatase type 2/haloperoxidase" evidence="2">
    <location>
        <begin position="120"/>
        <end position="200"/>
    </location>
</feature>
<dbReference type="AlphaFoldDB" id="A0AAJ1VN37"/>
<dbReference type="InterPro" id="IPR036938">
    <property type="entry name" value="PAP2/HPO_sf"/>
</dbReference>
<protein>
    <submittedName>
        <fullName evidence="3">Phosphatase PAP2 family protein</fullName>
    </submittedName>
</protein>
<gene>
    <name evidence="4" type="ORF">DLJ48_04920</name>
    <name evidence="3" type="ORF">EVC35_04855</name>
</gene>
<keyword evidence="1" id="KW-0472">Membrane</keyword>
<evidence type="ECO:0000313" key="3">
    <source>
        <dbReference type="EMBL" id="MDN6900336.1"/>
    </source>
</evidence>
<reference evidence="4" key="3">
    <citation type="submission" date="2020-01" db="EMBL/GenBank/DDBJ databases">
        <authorList>
            <person name="Cousin F.J."/>
            <person name="Le Guellec R."/>
            <person name="Cretenet M."/>
        </authorList>
    </citation>
    <scope>NUCLEOTIDE SEQUENCE</scope>
    <source>
        <strain evidence="4">UCMA 15228</strain>
    </source>
</reference>
<dbReference type="SUPFAM" id="SSF48317">
    <property type="entry name" value="Acid phosphatase/Vanadium-dependent haloperoxidase"/>
    <property type="match status" value="1"/>
</dbReference>
<feature type="transmembrane region" description="Helical" evidence="1">
    <location>
        <begin position="129"/>
        <end position="149"/>
    </location>
</feature>
<keyword evidence="5" id="KW-1185">Reference proteome</keyword>
<proteinExistence type="predicted"/>
<reference evidence="3" key="2">
    <citation type="submission" date="2019-01" db="EMBL/GenBank/DDBJ databases">
        <title>Oenococcus sicerae UCMA17102.</title>
        <authorList>
            <person name="Cousin F.J."/>
            <person name="Le Guellec R."/>
            <person name="Cretenet M."/>
        </authorList>
    </citation>
    <scope>NUCLEOTIDE SEQUENCE</scope>
    <source>
        <strain evidence="3">UCMA17102</strain>
    </source>
</reference>
<dbReference type="Proteomes" id="UP000286907">
    <property type="component" value="Chromosome"/>
</dbReference>
<evidence type="ECO:0000259" key="2">
    <source>
        <dbReference type="Pfam" id="PF01569"/>
    </source>
</evidence>
<dbReference type="Gene3D" id="1.20.144.10">
    <property type="entry name" value="Phosphatidic acid phosphatase type 2/haloperoxidase"/>
    <property type="match status" value="1"/>
</dbReference>
<feature type="transmembrane region" description="Helical" evidence="1">
    <location>
        <begin position="161"/>
        <end position="180"/>
    </location>
</feature>
<keyword evidence="1" id="KW-1133">Transmembrane helix</keyword>
<accession>A0AAJ1VN37</accession>
<name>A0AAJ1VN37_9LACO</name>
<dbReference type="Pfam" id="PF01569">
    <property type="entry name" value="PAP2"/>
    <property type="match status" value="1"/>
</dbReference>
<sequence>MIVDRDRIRKLLIYIFIALFLFIAIFSWLSSPILYLIDSFTTEILSSSHNIILSILFWMGANFSRPLISFILTLICAFLLWGNNFKIPAAWFLFTMIGSMLAEMILSLITPWPLPVSKPSSIDRSFPSLAVLMTFLLIQFFFVIVVPEFNKRAKKVKNRTIAIIILWLVLVCFAVVAYRYNTISDVFAALFFGYAWFLLSEEFYYNYARIFVRLKIFRGSWI</sequence>
<dbReference type="Proteomes" id="UP001167919">
    <property type="component" value="Unassembled WGS sequence"/>
</dbReference>
<dbReference type="EMBL" id="SDWY01000002">
    <property type="protein sequence ID" value="MDN6900336.1"/>
    <property type="molecule type" value="Genomic_DNA"/>
</dbReference>
<keyword evidence="1" id="KW-0812">Transmembrane</keyword>
<feature type="transmembrane region" description="Helical" evidence="1">
    <location>
        <begin position="186"/>
        <end position="205"/>
    </location>
</feature>
<reference evidence="4 5" key="1">
    <citation type="journal article" date="2019" name="Syst. Appl. Microbiol.">
        <title>Oenococcus sicerae sp. nov., isolated from French cider.</title>
        <authorList>
            <person name="Cousin F.J."/>
            <person name="Le Guellec R."/>
            <person name="Chagnot C."/>
            <person name="Goux D."/>
            <person name="Dalmasso M."/>
            <person name="Laplace J.M."/>
            <person name="Cretenet M."/>
        </authorList>
    </citation>
    <scope>NUCLEOTIDE SEQUENCE [LARGE SCALE GENOMIC DNA]</scope>
    <source>
        <strain evidence="4 5">UCMA 15228</strain>
    </source>
</reference>
<evidence type="ECO:0000313" key="5">
    <source>
        <dbReference type="Proteomes" id="UP000286907"/>
    </source>
</evidence>
<dbReference type="InterPro" id="IPR000326">
    <property type="entry name" value="PAP2/HPO"/>
</dbReference>